<feature type="region of interest" description="Disordered" evidence="1">
    <location>
        <begin position="181"/>
        <end position="238"/>
    </location>
</feature>
<proteinExistence type="predicted"/>
<feature type="compositionally biased region" description="Polar residues" evidence="1">
    <location>
        <begin position="211"/>
        <end position="226"/>
    </location>
</feature>
<dbReference type="Gene3D" id="3.30.70.330">
    <property type="match status" value="1"/>
</dbReference>
<evidence type="ECO:0000256" key="1">
    <source>
        <dbReference type="SAM" id="MobiDB-lite"/>
    </source>
</evidence>
<name>A0A2T3A6N8_9PEZI</name>
<evidence type="ECO:0000313" key="2">
    <source>
        <dbReference type="EMBL" id="PSR83845.1"/>
    </source>
</evidence>
<feature type="compositionally biased region" description="Basic and acidic residues" evidence="1">
    <location>
        <begin position="190"/>
        <end position="203"/>
    </location>
</feature>
<sequence length="379" mass="40335">MADEEFEIDVYGDADNGHEQDQGAEDYNHHENGTHSMDDDAQEETVKADYDNAAGPAGDAGYDSHVDDQSAAAHPQQGVKRKQELDERPVDTGATNALLISEMQWWNTEDEIRGWVNYAGCEDELREITFSEHKVNGKSKGQAYVEFQSPQAATAVKRYMDNSQSGDGTSNQQRRATAAFHNANNPFKTLPKDAPQRQSREVQGRGAPASGNYSNGPPASTYQGSAPSGGYQGSYRGSRGGYRGGMRGGFGQGYGNNMNTYNNNNNNMGGFNGMGGAYGRGGMGNAFGRGAPNMRGRGGMNNMMGAVPMMGGNMGMPGMMPGMNMMGGGMPGMGFNPMSGGQFNPSFFGANQNAGNFGANNQGNSDWGNPHGAKRARGE</sequence>
<feature type="compositionally biased region" description="Basic and acidic residues" evidence="1">
    <location>
        <begin position="81"/>
        <end position="90"/>
    </location>
</feature>
<dbReference type="InterPro" id="IPR012677">
    <property type="entry name" value="Nucleotide-bd_a/b_plait_sf"/>
</dbReference>
<dbReference type="OrthoDB" id="10065185at2759"/>
<dbReference type="InterPro" id="IPR034772">
    <property type="entry name" value="CPSF6/7"/>
</dbReference>
<protein>
    <recommendedName>
        <fullName evidence="4">RRM domain-containing protein</fullName>
    </recommendedName>
</protein>
<accession>A0A2T3A6N8</accession>
<evidence type="ECO:0008006" key="4">
    <source>
        <dbReference type="Google" id="ProtNLM"/>
    </source>
</evidence>
<dbReference type="AlphaFoldDB" id="A0A2T3A6N8"/>
<dbReference type="PANTHER" id="PTHR23204">
    <property type="entry name" value="CLEAVAGE AND POLYADENYLATION SPECIFIC FACTOR"/>
    <property type="match status" value="1"/>
</dbReference>
<dbReference type="Proteomes" id="UP000241462">
    <property type="component" value="Unassembled WGS sequence"/>
</dbReference>
<feature type="region of interest" description="Disordered" evidence="1">
    <location>
        <begin position="1"/>
        <end position="90"/>
    </location>
</feature>
<organism evidence="2 3">
    <name type="scientific">Coniella lustricola</name>
    <dbReference type="NCBI Taxonomy" id="2025994"/>
    <lineage>
        <taxon>Eukaryota</taxon>
        <taxon>Fungi</taxon>
        <taxon>Dikarya</taxon>
        <taxon>Ascomycota</taxon>
        <taxon>Pezizomycotina</taxon>
        <taxon>Sordariomycetes</taxon>
        <taxon>Sordariomycetidae</taxon>
        <taxon>Diaporthales</taxon>
        <taxon>Schizoparmaceae</taxon>
        <taxon>Coniella</taxon>
    </lineage>
</organism>
<feature type="compositionally biased region" description="Basic and acidic residues" evidence="1">
    <location>
        <begin position="15"/>
        <end position="50"/>
    </location>
</feature>
<dbReference type="GO" id="GO:0003676">
    <property type="term" value="F:nucleic acid binding"/>
    <property type="evidence" value="ECO:0007669"/>
    <property type="project" value="InterPro"/>
</dbReference>
<dbReference type="SUPFAM" id="SSF54928">
    <property type="entry name" value="RNA-binding domain, RBD"/>
    <property type="match status" value="1"/>
</dbReference>
<dbReference type="InParanoid" id="A0A2T3A6N8"/>
<dbReference type="EMBL" id="KZ678453">
    <property type="protein sequence ID" value="PSR83845.1"/>
    <property type="molecule type" value="Genomic_DNA"/>
</dbReference>
<dbReference type="GO" id="GO:0006397">
    <property type="term" value="P:mRNA processing"/>
    <property type="evidence" value="ECO:0007669"/>
    <property type="project" value="UniProtKB-KW"/>
</dbReference>
<dbReference type="InterPro" id="IPR035979">
    <property type="entry name" value="RBD_domain_sf"/>
</dbReference>
<keyword evidence="3" id="KW-1185">Reference proteome</keyword>
<reference evidence="2 3" key="1">
    <citation type="journal article" date="2018" name="Mycol. Prog.">
        <title>Coniella lustricola, a new species from submerged detritus.</title>
        <authorList>
            <person name="Raudabaugh D.B."/>
            <person name="Iturriaga T."/>
            <person name="Carver A."/>
            <person name="Mondo S."/>
            <person name="Pangilinan J."/>
            <person name="Lipzen A."/>
            <person name="He G."/>
            <person name="Amirebrahimi M."/>
            <person name="Grigoriev I.V."/>
            <person name="Miller A.N."/>
        </authorList>
    </citation>
    <scope>NUCLEOTIDE SEQUENCE [LARGE SCALE GENOMIC DNA]</scope>
    <source>
        <strain evidence="2 3">B22-T-1</strain>
    </source>
</reference>
<dbReference type="GO" id="GO:0005634">
    <property type="term" value="C:nucleus"/>
    <property type="evidence" value="ECO:0007669"/>
    <property type="project" value="UniProtKB-SubCell"/>
</dbReference>
<evidence type="ECO:0000313" key="3">
    <source>
        <dbReference type="Proteomes" id="UP000241462"/>
    </source>
</evidence>
<dbReference type="STRING" id="2025994.A0A2T3A6N8"/>
<feature type="region of interest" description="Disordered" evidence="1">
    <location>
        <begin position="354"/>
        <end position="379"/>
    </location>
</feature>
<gene>
    <name evidence="2" type="ORF">BD289DRAFT_461178</name>
</gene>
<feature type="compositionally biased region" description="Low complexity" evidence="1">
    <location>
        <begin position="354"/>
        <end position="364"/>
    </location>
</feature>
<feature type="compositionally biased region" description="Acidic residues" evidence="1">
    <location>
        <begin position="1"/>
        <end position="12"/>
    </location>
</feature>